<feature type="transmembrane region" description="Helical" evidence="1">
    <location>
        <begin position="149"/>
        <end position="169"/>
    </location>
</feature>
<organism evidence="2 3">
    <name type="scientific">Plantimonas leprariae</name>
    <dbReference type="NCBI Taxonomy" id="2615207"/>
    <lineage>
        <taxon>Bacteria</taxon>
        <taxon>Pseudomonadati</taxon>
        <taxon>Pseudomonadota</taxon>
        <taxon>Alphaproteobacteria</taxon>
        <taxon>Hyphomicrobiales</taxon>
        <taxon>Aurantimonadaceae</taxon>
        <taxon>Plantimonas</taxon>
    </lineage>
</organism>
<dbReference type="Proteomes" id="UP000432089">
    <property type="component" value="Unassembled WGS sequence"/>
</dbReference>
<sequence>MRYVKRSAAIAGAITLLYFFSSPFGDDLLHYAVDSYWPHGEALVSRIVQKCEISYERYKRPPLVVGVYPCDQAESVKSQHPDRTWHVYEYTYLKLRLPSWPEGRFVDYKSYYFPNKQIVGSFAPVILSKNRMDIIQRPFNERDGSGLRIGLMSGLITFLITWGFVVAGLNETKTLRRA</sequence>
<reference evidence="2 3" key="1">
    <citation type="submission" date="2019-09" db="EMBL/GenBank/DDBJ databases">
        <title>YIM 132180 draft genome.</title>
        <authorList>
            <person name="Zhang K."/>
        </authorList>
    </citation>
    <scope>NUCLEOTIDE SEQUENCE [LARGE SCALE GENOMIC DNA]</scope>
    <source>
        <strain evidence="2 3">YIM 132180</strain>
    </source>
</reference>
<dbReference type="AlphaFoldDB" id="A0A7V7TZU3"/>
<dbReference type="RefSeq" id="WP_150969897.1">
    <property type="nucleotide sequence ID" value="NZ_VZDO01000008.1"/>
</dbReference>
<keyword evidence="3" id="KW-1185">Reference proteome</keyword>
<dbReference type="EMBL" id="VZDO01000008">
    <property type="protein sequence ID" value="KAB0679776.1"/>
    <property type="molecule type" value="Genomic_DNA"/>
</dbReference>
<keyword evidence="1" id="KW-0472">Membrane</keyword>
<name>A0A7V7TZU3_9HYPH</name>
<evidence type="ECO:0000256" key="1">
    <source>
        <dbReference type="SAM" id="Phobius"/>
    </source>
</evidence>
<protein>
    <submittedName>
        <fullName evidence="2">Uncharacterized protein</fullName>
    </submittedName>
</protein>
<keyword evidence="1" id="KW-1133">Transmembrane helix</keyword>
<keyword evidence="1" id="KW-0812">Transmembrane</keyword>
<gene>
    <name evidence="2" type="ORF">F6X38_11130</name>
</gene>
<evidence type="ECO:0000313" key="3">
    <source>
        <dbReference type="Proteomes" id="UP000432089"/>
    </source>
</evidence>
<accession>A0A7V7TZU3</accession>
<evidence type="ECO:0000313" key="2">
    <source>
        <dbReference type="EMBL" id="KAB0679776.1"/>
    </source>
</evidence>
<comment type="caution">
    <text evidence="2">The sequence shown here is derived from an EMBL/GenBank/DDBJ whole genome shotgun (WGS) entry which is preliminary data.</text>
</comment>
<proteinExistence type="predicted"/>